<keyword evidence="10" id="KW-1185">Reference proteome</keyword>
<dbReference type="STRING" id="666681.M301_0682"/>
<dbReference type="Gene3D" id="3.10.20.310">
    <property type="entry name" value="membrane protein fhac"/>
    <property type="match status" value="2"/>
</dbReference>
<evidence type="ECO:0000256" key="3">
    <source>
        <dbReference type="ARBA" id="ARBA00022692"/>
    </source>
</evidence>
<dbReference type="PROSITE" id="PS51779">
    <property type="entry name" value="POTRA"/>
    <property type="match status" value="1"/>
</dbReference>
<proteinExistence type="predicted"/>
<evidence type="ECO:0000259" key="8">
    <source>
        <dbReference type="PROSITE" id="PS51779"/>
    </source>
</evidence>
<feature type="domain" description="POTRA" evidence="8">
    <location>
        <begin position="198"/>
        <end position="276"/>
    </location>
</feature>
<dbReference type="HOGENOM" id="CLU_018618_2_0_4"/>
<evidence type="ECO:0000313" key="9">
    <source>
        <dbReference type="EMBL" id="ADI29066.1"/>
    </source>
</evidence>
<keyword evidence="2" id="KW-1134">Transmembrane beta strand</keyword>
<dbReference type="PANTHER" id="PTHR12815">
    <property type="entry name" value="SORTING AND ASSEMBLY MACHINERY SAMM50 PROTEIN FAMILY MEMBER"/>
    <property type="match status" value="1"/>
</dbReference>
<keyword evidence="3" id="KW-0812">Transmembrane</keyword>
<reference evidence="10" key="1">
    <citation type="submission" date="2010-05" db="EMBL/GenBank/DDBJ databases">
        <title>Complete sequence of Methylotenera sp. 301.</title>
        <authorList>
            <person name="Lucas S."/>
            <person name="Copeland A."/>
            <person name="Lapidus A."/>
            <person name="Cheng J.-F."/>
            <person name="Bruce D."/>
            <person name="Goodwin L."/>
            <person name="Pitluck S."/>
            <person name="Clum A."/>
            <person name="Land M."/>
            <person name="Hauser L."/>
            <person name="Kyrpides N."/>
            <person name="Ivanova N."/>
            <person name="Chistoservova L."/>
            <person name="Kalyuzhnaya M."/>
            <person name="Woyke T."/>
        </authorList>
    </citation>
    <scope>NUCLEOTIDE SEQUENCE [LARGE SCALE GENOMIC DNA]</scope>
    <source>
        <strain evidence="10">301</strain>
    </source>
</reference>
<evidence type="ECO:0000313" key="10">
    <source>
        <dbReference type="Proteomes" id="UP000000383"/>
    </source>
</evidence>
<keyword evidence="6" id="KW-0998">Cell outer membrane</keyword>
<dbReference type="Gene3D" id="2.40.160.50">
    <property type="entry name" value="membrane protein fhac: a member of the omp85/tpsb transporter family"/>
    <property type="match status" value="1"/>
</dbReference>
<evidence type="ECO:0000256" key="4">
    <source>
        <dbReference type="ARBA" id="ARBA00022729"/>
    </source>
</evidence>
<dbReference type="AlphaFoldDB" id="D7DNP9"/>
<sequence length="582" mass="63832" precursor="true">MRRILLICFLWLFWTLPVQAESAHYQVEITAPPPLKDLLQKHLDMVKWRDNPRMNPAEWQRLFSQAPQNIKDLIATEGYFAAKISPTFENQNGVYVAKFVVEAGAPVLVGDVSLKFTGDIATQAADAKPSIEKLHEVWLLKKGEPFRQEDWNQAKRKLLTEFLVERYPNASISSSKAEVNLETQTVALSIEINSGSAIRFGDTTIVGLKRYKPGVVENLNPIKAGRIYNQSDLLTFQTRLQESGYFQSVEVTADTLNSSNSAEPNIAPIKVTVIENRSIKMGIGAGYSTNTGPRLQLSVDDLNLFNMGWRLSSNLKLEQDAQVLTSEIHLPTTKAGYRDSLNGNVSHTLVEGLDSTVTQVGVKRAWGDRKREQYVNANLLTESTKVDGAGNESTYAATLGYGIILRHTDNDLNPTRGYLLNVQFTGAPTTSTANGSFLQSHVKTQAYYPITSSTQLIARAEIGLVNGKNSAPELYLFRAGGDQSVRGYAYQSLGVTEGDATVGGRYIATGSVEVVQWLTSQWGAAVFVDAGNAANTLQDLSPVYGYGVGARWKSPLGPIGADIAYGEATGEYRFHFNIGVAF</sequence>
<dbReference type="InterPro" id="IPR039910">
    <property type="entry name" value="D15-like"/>
</dbReference>
<evidence type="ECO:0000256" key="7">
    <source>
        <dbReference type="SAM" id="SignalP"/>
    </source>
</evidence>
<evidence type="ECO:0000256" key="1">
    <source>
        <dbReference type="ARBA" id="ARBA00004370"/>
    </source>
</evidence>
<dbReference type="InterPro" id="IPR034746">
    <property type="entry name" value="POTRA"/>
</dbReference>
<dbReference type="eggNOG" id="COG0729">
    <property type="taxonomic scope" value="Bacteria"/>
</dbReference>
<reference evidence="9 10" key="2">
    <citation type="journal article" date="2011" name="J. Bacteriol.">
        <title>Genomes of three methylotrophs from a single niche uncover genetic and metabolic divergence of Methylophilaceae.</title>
        <authorList>
            <person name="Lapidus A."/>
            <person name="Clum A."/>
            <person name="Labutti K."/>
            <person name="Kaluzhnaya M.G."/>
            <person name="Lim S."/>
            <person name="Beck D.A."/>
            <person name="Glavina Del Rio T."/>
            <person name="Nolan M."/>
            <person name="Mavromatis K."/>
            <person name="Huntemann M."/>
            <person name="Lucas S."/>
            <person name="Lidstrom M.E."/>
            <person name="Ivanova N."/>
            <person name="Chistoserdova L."/>
        </authorList>
    </citation>
    <scope>NUCLEOTIDE SEQUENCE [LARGE SCALE GENOMIC DNA]</scope>
    <source>
        <strain evidence="9 10">301</strain>
    </source>
</reference>
<comment type="subcellular location">
    <subcellularLocation>
        <location evidence="1">Membrane</location>
    </subcellularLocation>
</comment>
<dbReference type="OrthoDB" id="9769707at2"/>
<dbReference type="EMBL" id="CP002056">
    <property type="protein sequence ID" value="ADI29066.1"/>
    <property type="molecule type" value="Genomic_DNA"/>
</dbReference>
<keyword evidence="5" id="KW-0472">Membrane</keyword>
<gene>
    <name evidence="9" type="ordered locus">M301_0682</name>
</gene>
<dbReference type="Pfam" id="PF01103">
    <property type="entry name" value="Omp85"/>
    <property type="match status" value="1"/>
</dbReference>
<dbReference type="Pfam" id="PF07244">
    <property type="entry name" value="POTRA"/>
    <property type="match status" value="1"/>
</dbReference>
<dbReference type="InterPro" id="IPR000184">
    <property type="entry name" value="Bac_surfAg_D15"/>
</dbReference>
<name>D7DNP9_METV0</name>
<dbReference type="GO" id="GO:0019867">
    <property type="term" value="C:outer membrane"/>
    <property type="evidence" value="ECO:0007669"/>
    <property type="project" value="InterPro"/>
</dbReference>
<protein>
    <submittedName>
        <fullName evidence="9">Surface antigen (D15)</fullName>
    </submittedName>
</protein>
<dbReference type="Proteomes" id="UP000000383">
    <property type="component" value="Chromosome"/>
</dbReference>
<evidence type="ECO:0000256" key="5">
    <source>
        <dbReference type="ARBA" id="ARBA00023136"/>
    </source>
</evidence>
<organism evidence="9 10">
    <name type="scientific">Methylotenera versatilis (strain 301)</name>
    <dbReference type="NCBI Taxonomy" id="666681"/>
    <lineage>
        <taxon>Bacteria</taxon>
        <taxon>Pseudomonadati</taxon>
        <taxon>Pseudomonadota</taxon>
        <taxon>Betaproteobacteria</taxon>
        <taxon>Nitrosomonadales</taxon>
        <taxon>Methylophilaceae</taxon>
        <taxon>Methylotenera</taxon>
    </lineage>
</organism>
<feature type="signal peptide" evidence="7">
    <location>
        <begin position="1"/>
        <end position="20"/>
    </location>
</feature>
<feature type="chain" id="PRO_5003094615" evidence="7">
    <location>
        <begin position="21"/>
        <end position="582"/>
    </location>
</feature>
<dbReference type="PANTHER" id="PTHR12815:SF47">
    <property type="entry name" value="TRANSLOCATION AND ASSEMBLY MODULE SUBUNIT TAMA"/>
    <property type="match status" value="1"/>
</dbReference>
<accession>D7DNP9</accession>
<evidence type="ECO:0000256" key="2">
    <source>
        <dbReference type="ARBA" id="ARBA00022452"/>
    </source>
</evidence>
<keyword evidence="4 7" id="KW-0732">Signal</keyword>
<evidence type="ECO:0000256" key="6">
    <source>
        <dbReference type="ARBA" id="ARBA00023237"/>
    </source>
</evidence>
<dbReference type="KEGG" id="meh:M301_0682"/>
<dbReference type="InterPro" id="IPR010827">
    <property type="entry name" value="BamA/TamA_POTRA"/>
</dbReference>